<reference evidence="2" key="1">
    <citation type="thesis" date="2020" institute="ProQuest LLC" country="789 East Eisenhower Parkway, Ann Arbor, MI, USA">
        <title>Comparative Genomics and Chromosome Evolution.</title>
        <authorList>
            <person name="Mudd A.B."/>
        </authorList>
    </citation>
    <scope>NUCLEOTIDE SEQUENCE</scope>
    <source>
        <strain evidence="2">HN-11 Male</strain>
        <tissue evidence="2">Kidney and liver</tissue>
    </source>
</reference>
<name>A0A8J6FNA0_ELECQ</name>
<feature type="region of interest" description="Disordered" evidence="1">
    <location>
        <begin position="82"/>
        <end position="106"/>
    </location>
</feature>
<sequence length="264" mass="29368">MFCCPGPAAASIHTGPSWCTPETAQKFLIKEKSSQELQNVSKPEGLQRMFYIGSLHDQWSMLPDLHSTFPVDPSSVRSMNFPTDRKALQPGHPVDPRKPKLHSSGCSIEQPSPHNLQDLTGNHGAHGLKVLKGTQKLFQKSMMHSLNTLHLDVSYFNKCIEESNSVFDDLLRVKGDRNRTLHQMNIQLGKLSESLERLANQQQAELILSHDYPRRRGGRIGGSPHDGEVRRSLKVTSSAVTCSSEQGVMLGTPPLQCNWSNEVP</sequence>
<dbReference type="AlphaFoldDB" id="A0A8J6FNA0"/>
<evidence type="ECO:0000313" key="3">
    <source>
        <dbReference type="Proteomes" id="UP000770717"/>
    </source>
</evidence>
<dbReference type="Proteomes" id="UP000770717">
    <property type="component" value="Unassembled WGS sequence"/>
</dbReference>
<comment type="caution">
    <text evidence="2">The sequence shown here is derived from an EMBL/GenBank/DDBJ whole genome shotgun (WGS) entry which is preliminary data.</text>
</comment>
<protein>
    <submittedName>
        <fullName evidence="2">Uncharacterized protein</fullName>
    </submittedName>
</protein>
<keyword evidence="3" id="KW-1185">Reference proteome</keyword>
<organism evidence="2 3">
    <name type="scientific">Eleutherodactylus coqui</name>
    <name type="common">Puerto Rican coqui</name>
    <dbReference type="NCBI Taxonomy" id="57060"/>
    <lineage>
        <taxon>Eukaryota</taxon>
        <taxon>Metazoa</taxon>
        <taxon>Chordata</taxon>
        <taxon>Craniata</taxon>
        <taxon>Vertebrata</taxon>
        <taxon>Euteleostomi</taxon>
        <taxon>Amphibia</taxon>
        <taxon>Batrachia</taxon>
        <taxon>Anura</taxon>
        <taxon>Neobatrachia</taxon>
        <taxon>Hyloidea</taxon>
        <taxon>Eleutherodactylidae</taxon>
        <taxon>Eleutherodactylinae</taxon>
        <taxon>Eleutherodactylus</taxon>
        <taxon>Eleutherodactylus</taxon>
    </lineage>
</organism>
<proteinExistence type="predicted"/>
<evidence type="ECO:0000313" key="2">
    <source>
        <dbReference type="EMBL" id="KAG9491363.1"/>
    </source>
</evidence>
<evidence type="ECO:0000256" key="1">
    <source>
        <dbReference type="SAM" id="MobiDB-lite"/>
    </source>
</evidence>
<gene>
    <name evidence="2" type="ORF">GDO78_000064</name>
</gene>
<accession>A0A8J6FNA0</accession>
<dbReference type="OrthoDB" id="8956847at2759"/>
<dbReference type="EMBL" id="WNTK01000001">
    <property type="protein sequence ID" value="KAG9491363.1"/>
    <property type="molecule type" value="Genomic_DNA"/>
</dbReference>